<feature type="domain" description="RanBP2-type" evidence="6">
    <location>
        <begin position="78"/>
        <end position="102"/>
    </location>
</feature>
<keyword evidence="5" id="KW-1133">Transmembrane helix</keyword>
<dbReference type="STRING" id="993692.IV57_GL002208"/>
<feature type="compositionally biased region" description="Polar residues" evidence="4">
    <location>
        <begin position="199"/>
        <end position="208"/>
    </location>
</feature>
<dbReference type="InterPro" id="IPR026870">
    <property type="entry name" value="Zinc_ribbon_dom"/>
</dbReference>
<dbReference type="InterPro" id="IPR045155">
    <property type="entry name" value="Beta-lactam_cat"/>
</dbReference>
<evidence type="ECO:0000256" key="3">
    <source>
        <dbReference type="ARBA" id="ARBA00022833"/>
    </source>
</evidence>
<dbReference type="GO" id="GO:0008800">
    <property type="term" value="F:beta-lactamase activity"/>
    <property type="evidence" value="ECO:0007669"/>
    <property type="project" value="InterPro"/>
</dbReference>
<dbReference type="Gene3D" id="4.10.1060.50">
    <property type="match status" value="1"/>
</dbReference>
<reference evidence="7 8" key="1">
    <citation type="journal article" date="2015" name="Genome Announc.">
        <title>Expanding the biotechnology potential of lactobacilli through comparative genomics of 213 strains and associated genera.</title>
        <authorList>
            <person name="Sun Z."/>
            <person name="Harris H.M."/>
            <person name="McCann A."/>
            <person name="Guo C."/>
            <person name="Argimon S."/>
            <person name="Zhang W."/>
            <person name="Yang X."/>
            <person name="Jeffery I.B."/>
            <person name="Cooney J.C."/>
            <person name="Kagawa T.F."/>
            <person name="Liu W."/>
            <person name="Song Y."/>
            <person name="Salvetti E."/>
            <person name="Wrobel A."/>
            <person name="Rasinkangas P."/>
            <person name="Parkhill J."/>
            <person name="Rea M.C."/>
            <person name="O'Sullivan O."/>
            <person name="Ritari J."/>
            <person name="Douillard F.P."/>
            <person name="Paul Ross R."/>
            <person name="Yang R."/>
            <person name="Briner A.E."/>
            <person name="Felis G.E."/>
            <person name="de Vos W.M."/>
            <person name="Barrangou R."/>
            <person name="Klaenhammer T.R."/>
            <person name="Caufield P.W."/>
            <person name="Cui Y."/>
            <person name="Zhang H."/>
            <person name="O'Toole P.W."/>
        </authorList>
    </citation>
    <scope>NUCLEOTIDE SEQUENCE [LARGE SCALE GENOMIC DNA]</scope>
    <source>
        <strain evidence="7 8">DSM 24716</strain>
    </source>
</reference>
<keyword evidence="5" id="KW-0472">Membrane</keyword>
<feature type="domain" description="RanBP2-type" evidence="6">
    <location>
        <begin position="37"/>
        <end position="61"/>
    </location>
</feature>
<evidence type="ECO:0000259" key="6">
    <source>
        <dbReference type="SMART" id="SM00547"/>
    </source>
</evidence>
<keyword evidence="3" id="KW-0862">Zinc</keyword>
<dbReference type="InterPro" id="IPR012338">
    <property type="entry name" value="Beta-lactam/transpept-like"/>
</dbReference>
<keyword evidence="1" id="KW-0479">Metal-binding</keyword>
<protein>
    <submittedName>
        <fullName evidence="7">Beta-lactamase</fullName>
    </submittedName>
</protein>
<keyword evidence="5" id="KW-0812">Transmembrane</keyword>
<name>A0A0R2LNF7_9LACO</name>
<dbReference type="Pfam" id="PF13354">
    <property type="entry name" value="Beta-lactamase2"/>
    <property type="match status" value="1"/>
</dbReference>
<feature type="region of interest" description="Disordered" evidence="4">
    <location>
        <begin position="107"/>
        <end position="161"/>
    </location>
</feature>
<dbReference type="GO" id="GO:0046677">
    <property type="term" value="P:response to antibiotic"/>
    <property type="evidence" value="ECO:0007669"/>
    <property type="project" value="InterPro"/>
</dbReference>
<dbReference type="SMART" id="SM00547">
    <property type="entry name" value="ZnF_RBZ"/>
    <property type="match status" value="3"/>
</dbReference>
<dbReference type="EMBL" id="JQCF01000006">
    <property type="protein sequence ID" value="KRN99876.1"/>
    <property type="molecule type" value="Genomic_DNA"/>
</dbReference>
<dbReference type="InterPro" id="IPR001876">
    <property type="entry name" value="Znf_RanBP2"/>
</dbReference>
<sequence>MKKCPKCEHQNPDDSSFCEKCGHSLADVKHEDITKNDQQKCPKCGHKNIPGAKFCEHCSFKLDTKPAIVETKSEQKPDPYQCPKCGHKNPQGSTFCESCGQKLADTKKTTQNNSNKTIPEPRKPIVQKTPETSKPLKPKTDTSESKINSDVKKAPKITSKPKQSNRTNLFIIDIVVLVLIIGGGSYLALHRNNQEEADNSTNVQKTTPKTTKTNVDSDNTDTDSVSANEIHSILADNLGSLAGTNGAYYYNLNDHVSSGMSENTKIRAASDIKLFIMAVAFQKIDDGDLSLSDRYTLTDDDKVGGTGIVQSMQSGTSLTYKDLINYMITQSDNTAANIITDKVGGLSAVNEEITKLDLNHTDMQRKLMDQDALDEGRDNYSTAKDLGTFLTKLYQHNVVSKKYDNQMLDIMANDSNHTKLPSRINTDVVTVYNKTGEYDKYGVQNDAAIFKRGKKAFVIVVMSENGKTDDQKDAMGDLGAALAKKVFDN</sequence>
<dbReference type="PANTHER" id="PTHR35333">
    <property type="entry name" value="BETA-LACTAMASE"/>
    <property type="match status" value="1"/>
</dbReference>
<dbReference type="PANTHER" id="PTHR35333:SF3">
    <property type="entry name" value="BETA-LACTAMASE-TYPE TRANSPEPTIDASE FOLD CONTAINING PROTEIN"/>
    <property type="match status" value="1"/>
</dbReference>
<proteinExistence type="predicted"/>
<dbReference type="GO" id="GO:0008270">
    <property type="term" value="F:zinc ion binding"/>
    <property type="evidence" value="ECO:0007669"/>
    <property type="project" value="UniProtKB-KW"/>
</dbReference>
<accession>A0A0R2LNF7</accession>
<dbReference type="AlphaFoldDB" id="A0A0R2LNF7"/>
<dbReference type="Proteomes" id="UP000051006">
    <property type="component" value="Unassembled WGS sequence"/>
</dbReference>
<comment type="caution">
    <text evidence="7">The sequence shown here is derived from an EMBL/GenBank/DDBJ whole genome shotgun (WGS) entry which is preliminary data.</text>
</comment>
<evidence type="ECO:0000256" key="2">
    <source>
        <dbReference type="ARBA" id="ARBA00022771"/>
    </source>
</evidence>
<feature type="compositionally biased region" description="Basic and acidic residues" evidence="4">
    <location>
        <begin position="138"/>
        <end position="153"/>
    </location>
</feature>
<keyword evidence="8" id="KW-1185">Reference proteome</keyword>
<evidence type="ECO:0000256" key="4">
    <source>
        <dbReference type="SAM" id="MobiDB-lite"/>
    </source>
</evidence>
<dbReference type="GO" id="GO:0030655">
    <property type="term" value="P:beta-lactam antibiotic catabolic process"/>
    <property type="evidence" value="ECO:0007669"/>
    <property type="project" value="InterPro"/>
</dbReference>
<feature type="compositionally biased region" description="Low complexity" evidence="4">
    <location>
        <begin position="209"/>
        <end position="222"/>
    </location>
</feature>
<dbReference type="OrthoDB" id="9775096at2"/>
<dbReference type="Pfam" id="PF12773">
    <property type="entry name" value="DZR"/>
    <property type="match status" value="1"/>
</dbReference>
<dbReference type="SUPFAM" id="SSF56601">
    <property type="entry name" value="beta-lactamase/transpeptidase-like"/>
    <property type="match status" value="1"/>
</dbReference>
<gene>
    <name evidence="7" type="ORF">IV57_GL002208</name>
</gene>
<dbReference type="PATRIC" id="fig|993692.3.peg.2246"/>
<feature type="domain" description="RanBP2-type" evidence="6">
    <location>
        <begin position="3"/>
        <end position="24"/>
    </location>
</feature>
<dbReference type="Gene3D" id="3.40.710.10">
    <property type="entry name" value="DD-peptidase/beta-lactamase superfamily"/>
    <property type="match status" value="1"/>
</dbReference>
<dbReference type="Pfam" id="PF13240">
    <property type="entry name" value="Zn_Ribbon_1"/>
    <property type="match status" value="1"/>
</dbReference>
<dbReference type="InterPro" id="IPR038587">
    <property type="entry name" value="Ribosomal_eL40_sf"/>
</dbReference>
<evidence type="ECO:0000313" key="8">
    <source>
        <dbReference type="Proteomes" id="UP000051006"/>
    </source>
</evidence>
<dbReference type="RefSeq" id="WP_057880327.1">
    <property type="nucleotide sequence ID" value="NZ_JQCF01000006.1"/>
</dbReference>
<feature type="transmembrane region" description="Helical" evidence="5">
    <location>
        <begin position="169"/>
        <end position="189"/>
    </location>
</feature>
<evidence type="ECO:0000256" key="1">
    <source>
        <dbReference type="ARBA" id="ARBA00022723"/>
    </source>
</evidence>
<organism evidence="7 8">
    <name type="scientific">Companilactobacillus kimchiensis</name>
    <dbReference type="NCBI Taxonomy" id="993692"/>
    <lineage>
        <taxon>Bacteria</taxon>
        <taxon>Bacillati</taxon>
        <taxon>Bacillota</taxon>
        <taxon>Bacilli</taxon>
        <taxon>Lactobacillales</taxon>
        <taxon>Lactobacillaceae</taxon>
        <taxon>Companilactobacillus</taxon>
    </lineage>
</organism>
<evidence type="ECO:0000256" key="5">
    <source>
        <dbReference type="SAM" id="Phobius"/>
    </source>
</evidence>
<dbReference type="InterPro" id="IPR025874">
    <property type="entry name" value="DZR"/>
</dbReference>
<keyword evidence="2" id="KW-0863">Zinc-finger</keyword>
<evidence type="ECO:0000313" key="7">
    <source>
        <dbReference type="EMBL" id="KRN99876.1"/>
    </source>
</evidence>
<feature type="region of interest" description="Disordered" evidence="4">
    <location>
        <begin position="196"/>
        <end position="222"/>
    </location>
</feature>
<dbReference type="InterPro" id="IPR000871">
    <property type="entry name" value="Beta-lactam_class-A"/>
</dbReference>